<sequence>MAGIYFFLVKVLVRVYTMRPRERAVRVRNVAVVPVTRFIIITDRRVGLKDSSVNQQNPCVESDQRRWINDQSVDKSSTTPRIVKCRNFRREKKCGRHFASDVSCFCVATIC</sequence>
<gene>
    <name evidence="2" type="primary">LOC112685439</name>
</gene>
<reference evidence="2" key="1">
    <citation type="submission" date="2025-08" db="UniProtKB">
        <authorList>
            <consortium name="RefSeq"/>
        </authorList>
    </citation>
    <scope>IDENTIFICATION</scope>
    <source>
        <tissue evidence="2">Whole body</tissue>
    </source>
</reference>
<keyword evidence="1" id="KW-1185">Reference proteome</keyword>
<accession>A0A8B8FRY0</accession>
<evidence type="ECO:0000313" key="2">
    <source>
        <dbReference type="RefSeq" id="XP_025413110.1"/>
    </source>
</evidence>
<name>A0A8B8FRY0_9HEMI</name>
<evidence type="ECO:0000313" key="1">
    <source>
        <dbReference type="Proteomes" id="UP000694846"/>
    </source>
</evidence>
<dbReference type="Proteomes" id="UP000694846">
    <property type="component" value="Unplaced"/>
</dbReference>
<dbReference type="OrthoDB" id="10375212at2759"/>
<dbReference type="GeneID" id="112685439"/>
<proteinExistence type="predicted"/>
<protein>
    <submittedName>
        <fullName evidence="2">Uncharacterized protein LOC112685439</fullName>
    </submittedName>
</protein>
<dbReference type="AlphaFoldDB" id="A0A8B8FRY0"/>
<dbReference type="RefSeq" id="XP_025413110.1">
    <property type="nucleotide sequence ID" value="XM_025557325.1"/>
</dbReference>
<organism evidence="1 2">
    <name type="scientific">Sipha flava</name>
    <name type="common">yellow sugarcane aphid</name>
    <dbReference type="NCBI Taxonomy" id="143950"/>
    <lineage>
        <taxon>Eukaryota</taxon>
        <taxon>Metazoa</taxon>
        <taxon>Ecdysozoa</taxon>
        <taxon>Arthropoda</taxon>
        <taxon>Hexapoda</taxon>
        <taxon>Insecta</taxon>
        <taxon>Pterygota</taxon>
        <taxon>Neoptera</taxon>
        <taxon>Paraneoptera</taxon>
        <taxon>Hemiptera</taxon>
        <taxon>Sternorrhyncha</taxon>
        <taxon>Aphidomorpha</taxon>
        <taxon>Aphidoidea</taxon>
        <taxon>Aphididae</taxon>
        <taxon>Sipha</taxon>
    </lineage>
</organism>